<protein>
    <submittedName>
        <fullName evidence="1">Uncharacterized protein</fullName>
    </submittedName>
</protein>
<proteinExistence type="predicted"/>
<sequence>MKKIIIGIPVNNNIVSSNNFSKQIYNLNEEYCKILFQMGVVPILLPPTSRKSQICSQANLCDGILLGGGDDIYPLLYGEEPKEGLGNYNEELDNYHIFLGKQGIVLNKPILGICKGMQVLNVIYNGTIYQDIKYFPGETNMHMQSGHRSDLCHTVYTRKNTKIKELLGDTFVTNSFHHQVLKKLGDNLIISATTKDNVVEAIENPNLPFCIGVQWHPEIMAMHSKDMYPLFNAFVNACK</sequence>
<evidence type="ECO:0000313" key="1">
    <source>
        <dbReference type="EMBL" id="ONI40675.1"/>
    </source>
</evidence>
<evidence type="ECO:0000313" key="2">
    <source>
        <dbReference type="Proteomes" id="UP000188637"/>
    </source>
</evidence>
<name>A0ACC8XCJ5_9FIRM</name>
<dbReference type="Proteomes" id="UP000188637">
    <property type="component" value="Unassembled WGS sequence"/>
</dbReference>
<reference evidence="1" key="1">
    <citation type="submission" date="2016-08" db="EMBL/GenBank/DDBJ databases">
        <authorList>
            <person name="Ngugi D.K."/>
            <person name="Miyake S."/>
            <person name="Stingl U."/>
        </authorList>
    </citation>
    <scope>NUCLEOTIDE SEQUENCE</scope>
    <source>
        <strain evidence="1">SCG-D08WGA-EpuloA1</strain>
    </source>
</reference>
<keyword evidence="2" id="KW-1185">Reference proteome</keyword>
<gene>
    <name evidence="1" type="ORF">AN640_08450</name>
</gene>
<dbReference type="EMBL" id="LJHD01000233">
    <property type="protein sequence ID" value="ONI40675.1"/>
    <property type="molecule type" value="Genomic_DNA"/>
</dbReference>
<accession>A0ACC8XCJ5</accession>
<comment type="caution">
    <text evidence="1">The sequence shown here is derived from an EMBL/GenBank/DDBJ whole genome shotgun (WGS) entry which is preliminary data.</text>
</comment>
<organism evidence="1 2">
    <name type="scientific">Candidatus Epulonipiscium fishelsonii</name>
    <dbReference type="NCBI Taxonomy" id="77094"/>
    <lineage>
        <taxon>Bacteria</taxon>
        <taxon>Bacillati</taxon>
        <taxon>Bacillota</taxon>
        <taxon>Clostridia</taxon>
        <taxon>Lachnospirales</taxon>
        <taxon>Lachnospiraceae</taxon>
        <taxon>Candidatus Epulonipiscium</taxon>
    </lineage>
</organism>